<proteinExistence type="inferred from homology"/>
<dbReference type="Pfam" id="PF01906">
    <property type="entry name" value="YbjQ_1"/>
    <property type="match status" value="1"/>
</dbReference>
<dbReference type="Gene3D" id="3.30.110.70">
    <property type="entry name" value="Hypothetical protein apc22750. Chain B"/>
    <property type="match status" value="1"/>
</dbReference>
<sequence length="140" mass="15338">MKTFWYFFESTCDLSSLLNTGILELSQLKGGTTMAVEILVTTTEHIPGQDYEVLGEVFGLTTQSKNVFRNMGASLKNVVGGEIKDYTKMLDEARNIAVDRLKQNAANMGADAVVMMRFDSGSIGTDMQSVAAYGTAVKYR</sequence>
<dbReference type="STRING" id="1423715.FD25_GL000884"/>
<dbReference type="HAMAP" id="MF_00338">
    <property type="entry name" value="UPF0145"/>
    <property type="match status" value="1"/>
</dbReference>
<evidence type="ECO:0000313" key="4">
    <source>
        <dbReference type="Proteomes" id="UP000051955"/>
    </source>
</evidence>
<dbReference type="PANTHER" id="PTHR34068:SF2">
    <property type="entry name" value="UPF0145 PROTEIN SCO3412"/>
    <property type="match status" value="1"/>
</dbReference>
<dbReference type="AlphaFoldDB" id="A0A0R1LQ88"/>
<dbReference type="SUPFAM" id="SSF117782">
    <property type="entry name" value="YbjQ-like"/>
    <property type="match status" value="1"/>
</dbReference>
<evidence type="ECO:0000256" key="2">
    <source>
        <dbReference type="HAMAP-Rule" id="MF_00338"/>
    </source>
</evidence>
<comment type="caution">
    <text evidence="3">The sequence shown here is derived from an EMBL/GenBank/DDBJ whole genome shotgun (WGS) entry which is preliminary data.</text>
</comment>
<dbReference type="EMBL" id="AZDV01000026">
    <property type="protein sequence ID" value="KRK94905.1"/>
    <property type="molecule type" value="Genomic_DNA"/>
</dbReference>
<dbReference type="InterPro" id="IPR035439">
    <property type="entry name" value="UPF0145_dom_sf"/>
</dbReference>
<name>A0A0R1LQ88_9LACO</name>
<protein>
    <recommendedName>
        <fullName evidence="2">UPF0145 protein FD25_GL000884</fullName>
    </recommendedName>
</protein>
<dbReference type="PATRIC" id="fig|1423715.3.peg.912"/>
<dbReference type="Proteomes" id="UP000051955">
    <property type="component" value="Unassembled WGS sequence"/>
</dbReference>
<dbReference type="PANTHER" id="PTHR34068">
    <property type="entry name" value="UPF0145 PROTEIN YBJQ"/>
    <property type="match status" value="1"/>
</dbReference>
<dbReference type="InterPro" id="IPR002765">
    <property type="entry name" value="UPF0145_YbjQ-like"/>
</dbReference>
<comment type="similarity">
    <text evidence="1 2">Belongs to the UPF0145 family.</text>
</comment>
<evidence type="ECO:0000313" key="3">
    <source>
        <dbReference type="EMBL" id="KRK94905.1"/>
    </source>
</evidence>
<organism evidence="3 4">
    <name type="scientific">Levilactobacillus acidifarinae DSM 19394 = JCM 15949</name>
    <dbReference type="NCBI Taxonomy" id="1423715"/>
    <lineage>
        <taxon>Bacteria</taxon>
        <taxon>Bacillati</taxon>
        <taxon>Bacillota</taxon>
        <taxon>Bacilli</taxon>
        <taxon>Lactobacillales</taxon>
        <taxon>Lactobacillaceae</taxon>
        <taxon>Levilactobacillus</taxon>
    </lineage>
</organism>
<evidence type="ECO:0000256" key="1">
    <source>
        <dbReference type="ARBA" id="ARBA00010751"/>
    </source>
</evidence>
<keyword evidence="4" id="KW-1185">Reference proteome</keyword>
<reference evidence="3 4" key="1">
    <citation type="journal article" date="2015" name="Genome Announc.">
        <title>Expanding the biotechnology potential of lactobacilli through comparative genomics of 213 strains and associated genera.</title>
        <authorList>
            <person name="Sun Z."/>
            <person name="Harris H.M."/>
            <person name="McCann A."/>
            <person name="Guo C."/>
            <person name="Argimon S."/>
            <person name="Zhang W."/>
            <person name="Yang X."/>
            <person name="Jeffery I.B."/>
            <person name="Cooney J.C."/>
            <person name="Kagawa T.F."/>
            <person name="Liu W."/>
            <person name="Song Y."/>
            <person name="Salvetti E."/>
            <person name="Wrobel A."/>
            <person name="Rasinkangas P."/>
            <person name="Parkhill J."/>
            <person name="Rea M.C."/>
            <person name="O'Sullivan O."/>
            <person name="Ritari J."/>
            <person name="Douillard F.P."/>
            <person name="Paul Ross R."/>
            <person name="Yang R."/>
            <person name="Briner A.E."/>
            <person name="Felis G.E."/>
            <person name="de Vos W.M."/>
            <person name="Barrangou R."/>
            <person name="Klaenhammer T.R."/>
            <person name="Caufield P.W."/>
            <person name="Cui Y."/>
            <person name="Zhang H."/>
            <person name="O'Toole P.W."/>
        </authorList>
    </citation>
    <scope>NUCLEOTIDE SEQUENCE [LARGE SCALE GENOMIC DNA]</scope>
    <source>
        <strain evidence="3 4">DSM 19394</strain>
    </source>
</reference>
<accession>A0A0R1LQ88</accession>
<gene>
    <name evidence="3" type="ORF">FD25_GL000884</name>
</gene>